<dbReference type="Pfam" id="PF00392">
    <property type="entry name" value="GntR"/>
    <property type="match status" value="1"/>
</dbReference>
<dbReference type="InterPro" id="IPR000524">
    <property type="entry name" value="Tscrpt_reg_HTH_GntR"/>
</dbReference>
<evidence type="ECO:0000259" key="4">
    <source>
        <dbReference type="PROSITE" id="PS50949"/>
    </source>
</evidence>
<dbReference type="InterPro" id="IPR008920">
    <property type="entry name" value="TF_FadR/GntR_C"/>
</dbReference>
<dbReference type="Pfam" id="PF07729">
    <property type="entry name" value="FCD"/>
    <property type="match status" value="1"/>
</dbReference>
<keyword evidence="2" id="KW-0238">DNA-binding</keyword>
<dbReference type="EMBL" id="CP043420">
    <property type="protein sequence ID" value="QEL10394.1"/>
    <property type="molecule type" value="Genomic_DNA"/>
</dbReference>
<evidence type="ECO:0000256" key="3">
    <source>
        <dbReference type="ARBA" id="ARBA00023163"/>
    </source>
</evidence>
<keyword evidence="3" id="KW-0804">Transcription</keyword>
<evidence type="ECO:0000256" key="1">
    <source>
        <dbReference type="ARBA" id="ARBA00023015"/>
    </source>
</evidence>
<dbReference type="InterPro" id="IPR036390">
    <property type="entry name" value="WH_DNA-bd_sf"/>
</dbReference>
<dbReference type="CDD" id="cd07377">
    <property type="entry name" value="WHTH_GntR"/>
    <property type="match status" value="1"/>
</dbReference>
<dbReference type="Gene3D" id="1.20.120.530">
    <property type="entry name" value="GntR ligand-binding domain-like"/>
    <property type="match status" value="1"/>
</dbReference>
<accession>A0A5C0ZX14</accession>
<dbReference type="InterPro" id="IPR011711">
    <property type="entry name" value="GntR_C"/>
</dbReference>
<keyword evidence="1" id="KW-0805">Transcription regulation</keyword>
<dbReference type="SUPFAM" id="SSF46785">
    <property type="entry name" value="Winged helix' DNA-binding domain"/>
    <property type="match status" value="1"/>
</dbReference>
<protein>
    <submittedName>
        <fullName evidence="5">FadR family transcriptional regulator</fullName>
    </submittedName>
</protein>
<organism evidence="5 6">
    <name type="scientific">Kushneria phosphatilytica</name>
    <dbReference type="NCBI Taxonomy" id="657387"/>
    <lineage>
        <taxon>Bacteria</taxon>
        <taxon>Pseudomonadati</taxon>
        <taxon>Pseudomonadota</taxon>
        <taxon>Gammaproteobacteria</taxon>
        <taxon>Oceanospirillales</taxon>
        <taxon>Halomonadaceae</taxon>
        <taxon>Kushneria</taxon>
    </lineage>
</organism>
<keyword evidence="6" id="KW-1185">Reference proteome</keyword>
<gene>
    <name evidence="5" type="ORF">FY550_04065</name>
</gene>
<dbReference type="SMART" id="SM00345">
    <property type="entry name" value="HTH_GNTR"/>
    <property type="match status" value="1"/>
</dbReference>
<dbReference type="AlphaFoldDB" id="A0A5C0ZX14"/>
<dbReference type="PANTHER" id="PTHR43537">
    <property type="entry name" value="TRANSCRIPTIONAL REGULATOR, GNTR FAMILY"/>
    <property type="match status" value="1"/>
</dbReference>
<dbReference type="KEGG" id="kuy:FY550_04065"/>
<evidence type="ECO:0000313" key="6">
    <source>
        <dbReference type="Proteomes" id="UP000322553"/>
    </source>
</evidence>
<name>A0A5C0ZX14_9GAMM</name>
<feature type="domain" description="HTH gntR-type" evidence="4">
    <location>
        <begin position="10"/>
        <end position="78"/>
    </location>
</feature>
<dbReference type="SUPFAM" id="SSF48008">
    <property type="entry name" value="GntR ligand-binding domain-like"/>
    <property type="match status" value="1"/>
</dbReference>
<dbReference type="PROSITE" id="PS50949">
    <property type="entry name" value="HTH_GNTR"/>
    <property type="match status" value="1"/>
</dbReference>
<dbReference type="SMART" id="SM00895">
    <property type="entry name" value="FCD"/>
    <property type="match status" value="1"/>
</dbReference>
<dbReference type="Proteomes" id="UP000322553">
    <property type="component" value="Chromosome"/>
</dbReference>
<dbReference type="Gene3D" id="1.10.10.10">
    <property type="entry name" value="Winged helix-like DNA-binding domain superfamily/Winged helix DNA-binding domain"/>
    <property type="match status" value="1"/>
</dbReference>
<dbReference type="GO" id="GO:0003677">
    <property type="term" value="F:DNA binding"/>
    <property type="evidence" value="ECO:0007669"/>
    <property type="project" value="UniProtKB-KW"/>
</dbReference>
<proteinExistence type="predicted"/>
<evidence type="ECO:0000256" key="2">
    <source>
        <dbReference type="ARBA" id="ARBA00023125"/>
    </source>
</evidence>
<dbReference type="PANTHER" id="PTHR43537:SF5">
    <property type="entry name" value="UXU OPERON TRANSCRIPTIONAL REGULATOR"/>
    <property type="match status" value="1"/>
</dbReference>
<reference evidence="5 6" key="1">
    <citation type="submission" date="2019-08" db="EMBL/GenBank/DDBJ databases">
        <title>Complete genome sequence of Kushneria sp. YCWA18, a halophilic phosphate-solubilizing bacterium isolated from Daqiao saltern in China.</title>
        <authorList>
            <person name="Du G.-X."/>
            <person name="Qu L.-Y."/>
        </authorList>
    </citation>
    <scope>NUCLEOTIDE SEQUENCE [LARGE SCALE GENOMIC DNA]</scope>
    <source>
        <strain evidence="5 6">YCWA18</strain>
    </source>
</reference>
<dbReference type="GO" id="GO:0003700">
    <property type="term" value="F:DNA-binding transcription factor activity"/>
    <property type="evidence" value="ECO:0007669"/>
    <property type="project" value="InterPro"/>
</dbReference>
<sequence length="261" mass="29389">MRSGMAPSSVDRMPHIAEMLIRDILAGHYQPGDFIPRELDLCQQFDLSRNVVRRQLSMLVDGGIIERISGHGSRVLPWQSWNILDPVVTDWIARFAAPNQEILKEILVFRLSVEPFVAMTAAQQATAHDLVAIEEAWNALYRDFYASPDGPPRHMHNDHDVAFHVAIYRATHNVVWSRLSHVLRPSIQLVVVESNTSTPNPEESLDRHRALMESIRMRQPGQAFEAAREVLRGTAMALGMDTAQEPLPQDMAGAWIMSSSP</sequence>
<dbReference type="InterPro" id="IPR036388">
    <property type="entry name" value="WH-like_DNA-bd_sf"/>
</dbReference>
<evidence type="ECO:0000313" key="5">
    <source>
        <dbReference type="EMBL" id="QEL10394.1"/>
    </source>
</evidence>